<comment type="caution">
    <text evidence="1">The sequence shown here is derived from an EMBL/GenBank/DDBJ whole genome shotgun (WGS) entry which is preliminary data.</text>
</comment>
<name>A0ABU2NFU8_9PSEU</name>
<gene>
    <name evidence="1" type="ORF">RM445_25255</name>
</gene>
<evidence type="ECO:0000313" key="1">
    <source>
        <dbReference type="EMBL" id="MDT0352835.1"/>
    </source>
</evidence>
<organism evidence="1 2">
    <name type="scientific">Pseudonocardia charpentierae</name>
    <dbReference type="NCBI Taxonomy" id="3075545"/>
    <lineage>
        <taxon>Bacteria</taxon>
        <taxon>Bacillati</taxon>
        <taxon>Actinomycetota</taxon>
        <taxon>Actinomycetes</taxon>
        <taxon>Pseudonocardiales</taxon>
        <taxon>Pseudonocardiaceae</taxon>
        <taxon>Pseudonocardia</taxon>
    </lineage>
</organism>
<dbReference type="RefSeq" id="WP_311559341.1">
    <property type="nucleotide sequence ID" value="NZ_JAVREJ010000022.1"/>
</dbReference>
<dbReference type="EMBL" id="JAVREJ010000022">
    <property type="protein sequence ID" value="MDT0352835.1"/>
    <property type="molecule type" value="Genomic_DNA"/>
</dbReference>
<proteinExistence type="predicted"/>
<accession>A0ABU2NFU8</accession>
<evidence type="ECO:0000313" key="2">
    <source>
        <dbReference type="Proteomes" id="UP001183202"/>
    </source>
</evidence>
<reference evidence="2" key="1">
    <citation type="submission" date="2023-07" db="EMBL/GenBank/DDBJ databases">
        <title>30 novel species of actinomycetes from the DSMZ collection.</title>
        <authorList>
            <person name="Nouioui I."/>
        </authorList>
    </citation>
    <scope>NUCLEOTIDE SEQUENCE [LARGE SCALE GENOMIC DNA]</scope>
    <source>
        <strain evidence="2">DSM 45834</strain>
    </source>
</reference>
<keyword evidence="2" id="KW-1185">Reference proteome</keyword>
<sequence length="78" mass="8298">MHTGLERRAAERHTTEITACAGLGLEAVGWHRKRDVAVFAGDCVDRLHPGKRQRTHSAKARACSGSRACTAGGVGFPS</sequence>
<dbReference type="Proteomes" id="UP001183202">
    <property type="component" value="Unassembled WGS sequence"/>
</dbReference>
<protein>
    <submittedName>
        <fullName evidence="1">Uncharacterized protein</fullName>
    </submittedName>
</protein>